<dbReference type="PANTHER" id="PTHR33232">
    <property type="entry name" value="PROTEIN SIEVE ELEMENT OCCLUSION B-LIKE"/>
    <property type="match status" value="1"/>
</dbReference>
<protein>
    <submittedName>
        <fullName evidence="1">Protein SIEVE ELEMENT OCCLUSION B-like</fullName>
    </submittedName>
</protein>
<keyword evidence="2" id="KW-1185">Reference proteome</keyword>
<dbReference type="PANTHER" id="PTHR33232:SF18">
    <property type="entry name" value="PROTEIN SIEVE ELEMENT OCCLUSION B-LIKE"/>
    <property type="match status" value="1"/>
</dbReference>
<organism evidence="1 2">
    <name type="scientific">Prunus yedoensis var. nudiflora</name>
    <dbReference type="NCBI Taxonomy" id="2094558"/>
    <lineage>
        <taxon>Eukaryota</taxon>
        <taxon>Viridiplantae</taxon>
        <taxon>Streptophyta</taxon>
        <taxon>Embryophyta</taxon>
        <taxon>Tracheophyta</taxon>
        <taxon>Spermatophyta</taxon>
        <taxon>Magnoliopsida</taxon>
        <taxon>eudicotyledons</taxon>
        <taxon>Gunneridae</taxon>
        <taxon>Pentapetalae</taxon>
        <taxon>rosids</taxon>
        <taxon>fabids</taxon>
        <taxon>Rosales</taxon>
        <taxon>Rosaceae</taxon>
        <taxon>Amygdaloideae</taxon>
        <taxon>Amygdaleae</taxon>
        <taxon>Prunus</taxon>
    </lineage>
</organism>
<reference evidence="1 2" key="1">
    <citation type="submission" date="2018-02" db="EMBL/GenBank/DDBJ databases">
        <title>Draft genome of wild Prunus yedoensis var. nudiflora.</title>
        <authorList>
            <person name="Baek S."/>
            <person name="Kim J.-H."/>
            <person name="Choi K."/>
            <person name="Kim G.-B."/>
            <person name="Cho A."/>
            <person name="Jang H."/>
            <person name="Shin C.-H."/>
            <person name="Yu H.-J."/>
            <person name="Mun J.-H."/>
        </authorList>
    </citation>
    <scope>NUCLEOTIDE SEQUENCE [LARGE SCALE GENOMIC DNA]</scope>
    <source>
        <strain evidence="2">cv. Jeju island</strain>
        <tissue evidence="1">Leaf</tissue>
    </source>
</reference>
<dbReference type="Gene3D" id="3.40.30.10">
    <property type="entry name" value="Glutaredoxin"/>
    <property type="match status" value="1"/>
</dbReference>
<sequence length="225" mass="26130">MQQYTECNRSLFTRSNVPCRVGYVSPPAMAISFPKNKDWDYFKGIPMSAVTSRQGFQGGRALACRFTERLEPVKVFKGLICPNYKVHPILTDGSANNKQVNLNELRWNTLFLFFSNLNISTRHISSLNSVHDEVKNRRGMHKIVWIPVVEHWNEKVQKDFERSRAKMPWYTAQCFSPILDLKEKWRYKGKPILVVMNPLGDVKNTNALPLIWKDGMKAFPFYDAQ</sequence>
<comment type="caution">
    <text evidence="1">The sequence shown here is derived from an EMBL/GenBank/DDBJ whole genome shotgun (WGS) entry which is preliminary data.</text>
</comment>
<accession>A0A314YRY2</accession>
<dbReference type="InterPro" id="IPR039299">
    <property type="entry name" value="SEOA"/>
</dbReference>
<proteinExistence type="predicted"/>
<evidence type="ECO:0000313" key="2">
    <source>
        <dbReference type="Proteomes" id="UP000250321"/>
    </source>
</evidence>
<dbReference type="Proteomes" id="UP000250321">
    <property type="component" value="Unassembled WGS sequence"/>
</dbReference>
<evidence type="ECO:0000313" key="1">
    <source>
        <dbReference type="EMBL" id="PQQ09240.1"/>
    </source>
</evidence>
<dbReference type="OrthoDB" id="1714285at2759"/>
<dbReference type="EMBL" id="PJQY01000635">
    <property type="protein sequence ID" value="PQQ09240.1"/>
    <property type="molecule type" value="Genomic_DNA"/>
</dbReference>
<dbReference type="STRING" id="2094558.A0A314YRY2"/>
<name>A0A314YRY2_PRUYE</name>
<dbReference type="GO" id="GO:0010088">
    <property type="term" value="P:phloem development"/>
    <property type="evidence" value="ECO:0007669"/>
    <property type="project" value="InterPro"/>
</dbReference>
<dbReference type="AlphaFoldDB" id="A0A314YRY2"/>
<gene>
    <name evidence="1" type="ORF">Pyn_26238</name>
</gene>